<comment type="caution">
    <text evidence="7">The sequence shown here is derived from an EMBL/GenBank/DDBJ whole genome shotgun (WGS) entry which is preliminary data.</text>
</comment>
<proteinExistence type="predicted"/>
<evidence type="ECO:0000256" key="6">
    <source>
        <dbReference type="SAM" id="Phobius"/>
    </source>
</evidence>
<feature type="transmembrane region" description="Helical" evidence="6">
    <location>
        <begin position="407"/>
        <end position="428"/>
    </location>
</feature>
<evidence type="ECO:0000256" key="1">
    <source>
        <dbReference type="ARBA" id="ARBA00004651"/>
    </source>
</evidence>
<dbReference type="RefSeq" id="WP_285931535.1">
    <property type="nucleotide sequence ID" value="NZ_JASTZU010000028.1"/>
</dbReference>
<feature type="transmembrane region" description="Helical" evidence="6">
    <location>
        <begin position="325"/>
        <end position="344"/>
    </location>
</feature>
<feature type="transmembrane region" description="Helical" evidence="6">
    <location>
        <begin position="86"/>
        <end position="108"/>
    </location>
</feature>
<keyword evidence="2" id="KW-1003">Cell membrane</keyword>
<name>A0ABT7L3N3_9BACI</name>
<evidence type="ECO:0000256" key="4">
    <source>
        <dbReference type="ARBA" id="ARBA00022989"/>
    </source>
</evidence>
<feature type="transmembrane region" description="Helical" evidence="6">
    <location>
        <begin position="158"/>
        <end position="178"/>
    </location>
</feature>
<sequence length="527" mass="58705">MENGQTKQIYKGALLLTLTGLLSKVLSAGYRIPLQNITGDIGFYIYQQIYPVLGIAMMLSLYGFPTAISKLVAEHKEEGNEPSLPSFYLPIFCLLISINTILFVGLFIYSDKIAGWMGDIHLSKSIRMSAYIFLIIPFTSIIRGVFQGNNNMVPTAISQVIEQVVRVSIILFTAILLIQQGENLYEIGSGAALGSIFGAVITFISLLFFWIKSKPIGSRSYPFKWLTYFRVVIIYGICISVNHMLLLLMQFSDAFTLVPNLVNAGATLAEAKQWKGILDRGQPLIQLGTVLGSSLALALIPQVTKNRLKLYPEVFKAHIQSAFKISFYLSIAATVGLVIIFPYVNILLFRDDNGSFALRLLACTIIFTSLVITIASVLQGLGYVYRTAVFILLGVCAKSILNYMLIPLYGIEGSALATLMSVLFVLFLNISQLKKILPNTRLLIIPWRAFSTALSFMVIFLIIMNQFFFEIFQITSRLDYLGYVLLVSILGALSYIIILVKLKGFTNEELQGLPFGELLIEAMQRRK</sequence>
<feature type="transmembrane region" description="Helical" evidence="6">
    <location>
        <begin position="128"/>
        <end position="146"/>
    </location>
</feature>
<dbReference type="Pfam" id="PF01943">
    <property type="entry name" value="Polysacc_synt"/>
    <property type="match status" value="1"/>
</dbReference>
<dbReference type="CDD" id="cd13124">
    <property type="entry name" value="MATE_SpoVB_like"/>
    <property type="match status" value="1"/>
</dbReference>
<dbReference type="PANTHER" id="PTHR30250">
    <property type="entry name" value="PST FAMILY PREDICTED COLANIC ACID TRANSPORTER"/>
    <property type="match status" value="1"/>
</dbReference>
<reference evidence="7 8" key="1">
    <citation type="submission" date="2023-06" db="EMBL/GenBank/DDBJ databases">
        <title>Aquibacillus rhizosphaerae LR5S19.</title>
        <authorList>
            <person name="Sun J.-Q."/>
        </authorList>
    </citation>
    <scope>NUCLEOTIDE SEQUENCE [LARGE SCALE GENOMIC DNA]</scope>
    <source>
        <strain evidence="7 8">LR5S19</strain>
    </source>
</reference>
<evidence type="ECO:0000256" key="5">
    <source>
        <dbReference type="ARBA" id="ARBA00023136"/>
    </source>
</evidence>
<dbReference type="EMBL" id="JASTZU010000028">
    <property type="protein sequence ID" value="MDL4840479.1"/>
    <property type="molecule type" value="Genomic_DNA"/>
</dbReference>
<dbReference type="Proteomes" id="UP001235343">
    <property type="component" value="Unassembled WGS sequence"/>
</dbReference>
<keyword evidence="3 6" id="KW-0812">Transmembrane</keyword>
<keyword evidence="4 6" id="KW-1133">Transmembrane helix</keyword>
<dbReference type="InterPro" id="IPR024923">
    <property type="entry name" value="PG_synth_SpoVB"/>
</dbReference>
<feature type="transmembrane region" description="Helical" evidence="6">
    <location>
        <begin position="480"/>
        <end position="500"/>
    </location>
</feature>
<accession>A0ABT7L3N3</accession>
<dbReference type="PANTHER" id="PTHR30250:SF29">
    <property type="entry name" value="POLYSACCHARIDE BIOSYNTHESIS PROTEIN C-TERMINAL DOMAIN-CONTAINING PROTEIN"/>
    <property type="match status" value="1"/>
</dbReference>
<dbReference type="InterPro" id="IPR002797">
    <property type="entry name" value="Polysacc_synth"/>
</dbReference>
<organism evidence="7 8">
    <name type="scientific">Aquibacillus rhizosphaerae</name>
    <dbReference type="NCBI Taxonomy" id="3051431"/>
    <lineage>
        <taxon>Bacteria</taxon>
        <taxon>Bacillati</taxon>
        <taxon>Bacillota</taxon>
        <taxon>Bacilli</taxon>
        <taxon>Bacillales</taxon>
        <taxon>Bacillaceae</taxon>
        <taxon>Aquibacillus</taxon>
    </lineage>
</organism>
<feature type="transmembrane region" description="Helical" evidence="6">
    <location>
        <begin position="356"/>
        <end position="378"/>
    </location>
</feature>
<keyword evidence="8" id="KW-1185">Reference proteome</keyword>
<evidence type="ECO:0000256" key="3">
    <source>
        <dbReference type="ARBA" id="ARBA00022692"/>
    </source>
</evidence>
<protein>
    <submittedName>
        <fullName evidence="7">Polysaccharide biosynthesis protein</fullName>
    </submittedName>
</protein>
<gene>
    <name evidence="7" type="ORF">QQS35_08480</name>
</gene>
<feature type="transmembrane region" description="Helical" evidence="6">
    <location>
        <begin position="449"/>
        <end position="468"/>
    </location>
</feature>
<feature type="transmembrane region" description="Helical" evidence="6">
    <location>
        <begin position="43"/>
        <end position="65"/>
    </location>
</feature>
<feature type="transmembrane region" description="Helical" evidence="6">
    <location>
        <begin position="232"/>
        <end position="251"/>
    </location>
</feature>
<keyword evidence="5 6" id="KW-0472">Membrane</keyword>
<evidence type="ECO:0000313" key="8">
    <source>
        <dbReference type="Proteomes" id="UP001235343"/>
    </source>
</evidence>
<evidence type="ECO:0000313" key="7">
    <source>
        <dbReference type="EMBL" id="MDL4840479.1"/>
    </source>
</evidence>
<feature type="transmembrane region" description="Helical" evidence="6">
    <location>
        <begin position="190"/>
        <end position="211"/>
    </location>
</feature>
<evidence type="ECO:0000256" key="2">
    <source>
        <dbReference type="ARBA" id="ARBA00022475"/>
    </source>
</evidence>
<dbReference type="PIRSF" id="PIRSF038958">
    <property type="entry name" value="PG_synth_SpoVB"/>
    <property type="match status" value="1"/>
</dbReference>
<dbReference type="InterPro" id="IPR050833">
    <property type="entry name" value="Poly_Biosynth_Transport"/>
</dbReference>
<comment type="subcellular location">
    <subcellularLocation>
        <location evidence="1">Cell membrane</location>
        <topology evidence="1">Multi-pass membrane protein</topology>
    </subcellularLocation>
</comment>